<dbReference type="Proteomes" id="UP001597343">
    <property type="component" value="Unassembled WGS sequence"/>
</dbReference>
<comment type="similarity">
    <text evidence="1 2">Belongs to the small heat shock protein (HSP20) family.</text>
</comment>
<gene>
    <name evidence="4" type="ORF">ACFSOY_03440</name>
</gene>
<comment type="caution">
    <text evidence="4">The sequence shown here is derived from an EMBL/GenBank/DDBJ whole genome shotgun (WGS) entry which is preliminary data.</text>
</comment>
<dbReference type="Gene3D" id="2.60.40.790">
    <property type="match status" value="1"/>
</dbReference>
<dbReference type="RefSeq" id="WP_386044120.1">
    <property type="nucleotide sequence ID" value="NZ_JBHUIO010000002.1"/>
</dbReference>
<evidence type="ECO:0000256" key="1">
    <source>
        <dbReference type="PROSITE-ProRule" id="PRU00285"/>
    </source>
</evidence>
<dbReference type="InterPro" id="IPR031107">
    <property type="entry name" value="Small_HSP"/>
</dbReference>
<dbReference type="InterPro" id="IPR002068">
    <property type="entry name" value="A-crystallin/Hsp20_dom"/>
</dbReference>
<organism evidence="4 5">
    <name type="scientific">Tumebacillus lipolyticus</name>
    <dbReference type="NCBI Taxonomy" id="1280370"/>
    <lineage>
        <taxon>Bacteria</taxon>
        <taxon>Bacillati</taxon>
        <taxon>Bacillota</taxon>
        <taxon>Bacilli</taxon>
        <taxon>Bacillales</taxon>
        <taxon>Alicyclobacillaceae</taxon>
        <taxon>Tumebacillus</taxon>
    </lineage>
</organism>
<protein>
    <submittedName>
        <fullName evidence="4">Hsp20/alpha crystallin family protein</fullName>
    </submittedName>
</protein>
<dbReference type="Pfam" id="PF00011">
    <property type="entry name" value="HSP20"/>
    <property type="match status" value="1"/>
</dbReference>
<dbReference type="CDD" id="cd06464">
    <property type="entry name" value="ACD_sHsps-like"/>
    <property type="match status" value="1"/>
</dbReference>
<accession>A0ABW4ZV34</accession>
<proteinExistence type="inferred from homology"/>
<keyword evidence="5" id="KW-1185">Reference proteome</keyword>
<evidence type="ECO:0000259" key="3">
    <source>
        <dbReference type="PROSITE" id="PS01031"/>
    </source>
</evidence>
<dbReference type="InterPro" id="IPR008978">
    <property type="entry name" value="HSP20-like_chaperone"/>
</dbReference>
<sequence>MNLVPIDGIRHLYHDGVLPLLHKLMPYGDLGPRVEVHQTEAAIVVTAEIPGLQHPEHIKLLVQGTTLTIRGELSRELSTEGENELFYSERIYGKFSRTVPLPVTVDQERAAATYKRGLLIVTLPKCTEPPGTRVAVDFQ</sequence>
<evidence type="ECO:0000256" key="2">
    <source>
        <dbReference type="RuleBase" id="RU003616"/>
    </source>
</evidence>
<evidence type="ECO:0000313" key="4">
    <source>
        <dbReference type="EMBL" id="MFD2169070.1"/>
    </source>
</evidence>
<dbReference type="EMBL" id="JBHUIO010000002">
    <property type="protein sequence ID" value="MFD2169070.1"/>
    <property type="molecule type" value="Genomic_DNA"/>
</dbReference>
<dbReference type="PANTHER" id="PTHR11527">
    <property type="entry name" value="HEAT-SHOCK PROTEIN 20 FAMILY MEMBER"/>
    <property type="match status" value="1"/>
</dbReference>
<dbReference type="SUPFAM" id="SSF49764">
    <property type="entry name" value="HSP20-like chaperones"/>
    <property type="match status" value="1"/>
</dbReference>
<reference evidence="5" key="1">
    <citation type="journal article" date="2019" name="Int. J. Syst. Evol. Microbiol.">
        <title>The Global Catalogue of Microorganisms (GCM) 10K type strain sequencing project: providing services to taxonomists for standard genome sequencing and annotation.</title>
        <authorList>
            <consortium name="The Broad Institute Genomics Platform"/>
            <consortium name="The Broad Institute Genome Sequencing Center for Infectious Disease"/>
            <person name="Wu L."/>
            <person name="Ma J."/>
        </authorList>
    </citation>
    <scope>NUCLEOTIDE SEQUENCE [LARGE SCALE GENOMIC DNA]</scope>
    <source>
        <strain evidence="5">CGMCC 1.13574</strain>
    </source>
</reference>
<evidence type="ECO:0000313" key="5">
    <source>
        <dbReference type="Proteomes" id="UP001597343"/>
    </source>
</evidence>
<dbReference type="PROSITE" id="PS01031">
    <property type="entry name" value="SHSP"/>
    <property type="match status" value="1"/>
</dbReference>
<feature type="domain" description="SHSP" evidence="3">
    <location>
        <begin position="25"/>
        <end position="139"/>
    </location>
</feature>
<name>A0ABW4ZV34_9BACL</name>